<evidence type="ECO:0000256" key="1">
    <source>
        <dbReference type="SAM" id="MobiDB-lite"/>
    </source>
</evidence>
<evidence type="ECO:0000313" key="2">
    <source>
        <dbReference type="EMBL" id="CAK7341661.1"/>
    </source>
</evidence>
<keyword evidence="3" id="KW-1185">Reference proteome</keyword>
<proteinExistence type="predicted"/>
<accession>A0AAV1S0C4</accession>
<organism evidence="2 3">
    <name type="scientific">Dovyalis caffra</name>
    <dbReference type="NCBI Taxonomy" id="77055"/>
    <lineage>
        <taxon>Eukaryota</taxon>
        <taxon>Viridiplantae</taxon>
        <taxon>Streptophyta</taxon>
        <taxon>Embryophyta</taxon>
        <taxon>Tracheophyta</taxon>
        <taxon>Spermatophyta</taxon>
        <taxon>Magnoliopsida</taxon>
        <taxon>eudicotyledons</taxon>
        <taxon>Gunneridae</taxon>
        <taxon>Pentapetalae</taxon>
        <taxon>rosids</taxon>
        <taxon>fabids</taxon>
        <taxon>Malpighiales</taxon>
        <taxon>Salicaceae</taxon>
        <taxon>Flacourtieae</taxon>
        <taxon>Dovyalis</taxon>
    </lineage>
</organism>
<reference evidence="2 3" key="1">
    <citation type="submission" date="2024-01" db="EMBL/GenBank/DDBJ databases">
        <authorList>
            <person name="Waweru B."/>
        </authorList>
    </citation>
    <scope>NUCLEOTIDE SEQUENCE [LARGE SCALE GENOMIC DNA]</scope>
</reference>
<dbReference type="EMBL" id="CAWUPB010001160">
    <property type="protein sequence ID" value="CAK7341661.1"/>
    <property type="molecule type" value="Genomic_DNA"/>
</dbReference>
<protein>
    <submittedName>
        <fullName evidence="2">Uncharacterized protein</fullName>
    </submittedName>
</protein>
<gene>
    <name evidence="2" type="ORF">DCAF_LOCUS16396</name>
</gene>
<name>A0AAV1S0C4_9ROSI</name>
<comment type="caution">
    <text evidence="2">The sequence shown here is derived from an EMBL/GenBank/DDBJ whole genome shotgun (WGS) entry which is preliminary data.</text>
</comment>
<sequence>MKVREIGRKSPSLIRKKRGREAGRVLNYHEESSWKVSLRSQFSGQNGNSLVVNRVFPLLSYQPLMPSSSPASHIDQAYRRTKKTTGKEKWQK</sequence>
<evidence type="ECO:0000313" key="3">
    <source>
        <dbReference type="Proteomes" id="UP001314170"/>
    </source>
</evidence>
<dbReference type="Proteomes" id="UP001314170">
    <property type="component" value="Unassembled WGS sequence"/>
</dbReference>
<dbReference type="AlphaFoldDB" id="A0AAV1S0C4"/>
<feature type="region of interest" description="Disordered" evidence="1">
    <location>
        <begin position="67"/>
        <end position="92"/>
    </location>
</feature>